<organism evidence="2 3">
    <name type="scientific">Varroa destructor</name>
    <name type="common">Honeybee mite</name>
    <dbReference type="NCBI Taxonomy" id="109461"/>
    <lineage>
        <taxon>Eukaryota</taxon>
        <taxon>Metazoa</taxon>
        <taxon>Ecdysozoa</taxon>
        <taxon>Arthropoda</taxon>
        <taxon>Chelicerata</taxon>
        <taxon>Arachnida</taxon>
        <taxon>Acari</taxon>
        <taxon>Parasitiformes</taxon>
        <taxon>Mesostigmata</taxon>
        <taxon>Gamasina</taxon>
        <taxon>Dermanyssoidea</taxon>
        <taxon>Varroidae</taxon>
        <taxon>Varroa</taxon>
    </lineage>
</organism>
<dbReference type="RefSeq" id="XP_022664635.1">
    <property type="nucleotide sequence ID" value="XM_022808900.1"/>
</dbReference>
<sequence length="483" mass="54247">MSDLDADSAAKRPRLNDSDDSDDEIWSHAIEQDEAIQTQRLTQQLLHPVSSQATLLSQQKQGNRLCGGEAFNTQATLMGTQVAPSRSTQATAQAKVLALPTANLQVLSGRTDMNQQMKNLLTELRKRSTEKLSLQRELSVLKSKNANFCANNCKKRLDILCDDLRFKQREIEAQRRRIKELECRRSDSPRKTTTAIEGSTNSIDLIPVPKVPSLAIGQLAKKPRREFPTLALEKLPNTEVLDDFAQADPLGIFACKHFSRWCKQRIRDTEVTEGYVDHLRQVLPAVFEKVVASQDSDVSTALLLFLAHIQRVAQTSVTACIDWRQLLSQASGNVSLLLALSRFLSKSLEAIALFPTLRAVISDETNWRHSDFCLLLDAILEMIQDRPESYESSTVVKQVLRVYREVLDINTDPVRVERILVRALMLSLDGVPIESELVAVVTRGEAFHHLGDVLKKIIRCQPTLSYTGCPEMMNIANECFRDS</sequence>
<dbReference type="RefSeq" id="XP_022664636.1">
    <property type="nucleotide sequence ID" value="XM_022808901.1"/>
</dbReference>
<proteinExistence type="predicted"/>
<evidence type="ECO:0000313" key="3">
    <source>
        <dbReference type="Proteomes" id="UP000594260"/>
    </source>
</evidence>
<accession>A0A7M7KC35</accession>
<dbReference type="EnsemblMetazoa" id="XM_022808900">
    <property type="protein sequence ID" value="XP_022664635"/>
    <property type="gene ID" value="LOC111251850"/>
</dbReference>
<evidence type="ECO:0000256" key="1">
    <source>
        <dbReference type="SAM" id="MobiDB-lite"/>
    </source>
</evidence>
<name>A0A7M7KC35_VARDE</name>
<dbReference type="RefSeq" id="XP_022664634.1">
    <property type="nucleotide sequence ID" value="XM_022808899.1"/>
</dbReference>
<dbReference type="EnsemblMetazoa" id="XM_022808899">
    <property type="protein sequence ID" value="XP_022664634"/>
    <property type="gene ID" value="LOC111251850"/>
</dbReference>
<dbReference type="EnsemblMetazoa" id="XM_022808901">
    <property type="protein sequence ID" value="XP_022664636"/>
    <property type="gene ID" value="LOC111251850"/>
</dbReference>
<feature type="compositionally biased region" description="Basic and acidic residues" evidence="1">
    <location>
        <begin position="8"/>
        <end position="17"/>
    </location>
</feature>
<dbReference type="GeneID" id="111251850"/>
<dbReference type="AlphaFoldDB" id="A0A7M7KC35"/>
<protein>
    <submittedName>
        <fullName evidence="2">Uncharacterized protein</fullName>
    </submittedName>
</protein>
<evidence type="ECO:0000313" key="2">
    <source>
        <dbReference type="EnsemblMetazoa" id="XP_022664636"/>
    </source>
</evidence>
<reference evidence="2" key="1">
    <citation type="submission" date="2021-01" db="UniProtKB">
        <authorList>
            <consortium name="EnsemblMetazoa"/>
        </authorList>
    </citation>
    <scope>IDENTIFICATION</scope>
</reference>
<keyword evidence="3" id="KW-1185">Reference proteome</keyword>
<dbReference type="InParanoid" id="A0A7M7KC35"/>
<feature type="region of interest" description="Disordered" evidence="1">
    <location>
        <begin position="1"/>
        <end position="22"/>
    </location>
</feature>
<dbReference type="Proteomes" id="UP000594260">
    <property type="component" value="Unplaced"/>
</dbReference>
<dbReference type="KEGG" id="vde:111251850"/>
<dbReference type="OrthoDB" id="10559839at2759"/>